<dbReference type="PANTHER" id="PTHR43798:SF33">
    <property type="entry name" value="HYDROLASE, PUTATIVE (AFU_ORTHOLOGUE AFUA_2G14860)-RELATED"/>
    <property type="match status" value="1"/>
</dbReference>
<dbReference type="InterPro" id="IPR029058">
    <property type="entry name" value="AB_hydrolase_fold"/>
</dbReference>
<dbReference type="GO" id="GO:0016020">
    <property type="term" value="C:membrane"/>
    <property type="evidence" value="ECO:0007669"/>
    <property type="project" value="TreeGrafter"/>
</dbReference>
<accession>A0A9W6KXP9</accession>
<dbReference type="NCBIfam" id="TIGR02427">
    <property type="entry name" value="protocat_pcaD"/>
    <property type="match status" value="1"/>
</dbReference>
<dbReference type="InterPro" id="IPR000073">
    <property type="entry name" value="AB_hydrolase_1"/>
</dbReference>
<protein>
    <submittedName>
        <fullName evidence="2">3-oxoadipate enol-lactonase</fullName>
    </submittedName>
</protein>
<dbReference type="EMBL" id="BSFQ01000001">
    <property type="protein sequence ID" value="GLL09105.1"/>
    <property type="molecule type" value="Genomic_DNA"/>
</dbReference>
<comment type="caution">
    <text evidence="2">The sequence shown here is derived from an EMBL/GenBank/DDBJ whole genome shotgun (WGS) entry which is preliminary data.</text>
</comment>
<dbReference type="Pfam" id="PF00561">
    <property type="entry name" value="Abhydrolase_1"/>
    <property type="match status" value="1"/>
</dbReference>
<dbReference type="AlphaFoldDB" id="A0A9W6KXP9"/>
<organism evidence="2 3">
    <name type="scientific">Pseudonocardia halophobica</name>
    <dbReference type="NCBI Taxonomy" id="29401"/>
    <lineage>
        <taxon>Bacteria</taxon>
        <taxon>Bacillati</taxon>
        <taxon>Actinomycetota</taxon>
        <taxon>Actinomycetes</taxon>
        <taxon>Pseudonocardiales</taxon>
        <taxon>Pseudonocardiaceae</taxon>
        <taxon>Pseudonocardia</taxon>
    </lineage>
</organism>
<proteinExistence type="predicted"/>
<keyword evidence="3" id="KW-1185">Reference proteome</keyword>
<evidence type="ECO:0000259" key="1">
    <source>
        <dbReference type="Pfam" id="PF00561"/>
    </source>
</evidence>
<dbReference type="Gene3D" id="3.40.50.1820">
    <property type="entry name" value="alpha/beta hydrolase"/>
    <property type="match status" value="1"/>
</dbReference>
<evidence type="ECO:0000313" key="2">
    <source>
        <dbReference type="EMBL" id="GLL09105.1"/>
    </source>
</evidence>
<evidence type="ECO:0000313" key="3">
    <source>
        <dbReference type="Proteomes" id="UP001143463"/>
    </source>
</evidence>
<dbReference type="PANTHER" id="PTHR43798">
    <property type="entry name" value="MONOACYLGLYCEROL LIPASE"/>
    <property type="match status" value="1"/>
</dbReference>
<dbReference type="GO" id="GO:0047570">
    <property type="term" value="F:3-oxoadipate enol-lactonase activity"/>
    <property type="evidence" value="ECO:0007669"/>
    <property type="project" value="InterPro"/>
</dbReference>
<dbReference type="InterPro" id="IPR026968">
    <property type="entry name" value="PcaD/CatD"/>
</dbReference>
<dbReference type="SUPFAM" id="SSF53474">
    <property type="entry name" value="alpha/beta-Hydrolases"/>
    <property type="match status" value="1"/>
</dbReference>
<feature type="domain" description="AB hydrolase-1" evidence="1">
    <location>
        <begin position="16"/>
        <end position="238"/>
    </location>
</feature>
<sequence length="253" mass="27238">MTDLLHTRTDGPEDGPVLVMLGSLGSTLEMWEPNLPALAEHFRVIRMDHLGHGASPNPPGPYTMRTLGEAVLATLDSLGADRVHWCGLSLGGMVGMYLGSEHPDRIARLVLCCTSSNFPDPSVWRQRIEAVRAGGTAGIAPGVVERWFTPEWAEKHPDVVERAVGWVSDTPDDGYIACCEAIEVWDHRDRLGAVTAPTLVIAGDEDKPTPVEPHARTIAAGIPGAHLEVIHGGHLATMQSTEEANHLLLGHLT</sequence>
<reference evidence="2" key="1">
    <citation type="journal article" date="2014" name="Int. J. Syst. Evol. Microbiol.">
        <title>Complete genome sequence of Corynebacterium casei LMG S-19264T (=DSM 44701T), isolated from a smear-ripened cheese.</title>
        <authorList>
            <consortium name="US DOE Joint Genome Institute (JGI-PGF)"/>
            <person name="Walter F."/>
            <person name="Albersmeier A."/>
            <person name="Kalinowski J."/>
            <person name="Ruckert C."/>
        </authorList>
    </citation>
    <scope>NUCLEOTIDE SEQUENCE</scope>
    <source>
        <strain evidence="2">VKM Ac-1069</strain>
    </source>
</reference>
<dbReference type="Proteomes" id="UP001143463">
    <property type="component" value="Unassembled WGS sequence"/>
</dbReference>
<dbReference type="InterPro" id="IPR050266">
    <property type="entry name" value="AB_hydrolase_sf"/>
</dbReference>
<dbReference type="RefSeq" id="WP_037042056.1">
    <property type="nucleotide sequence ID" value="NZ_BAAAUZ010000015.1"/>
</dbReference>
<dbReference type="PRINTS" id="PR00111">
    <property type="entry name" value="ABHYDROLASE"/>
</dbReference>
<dbReference type="GO" id="GO:0042952">
    <property type="term" value="P:beta-ketoadipate pathway"/>
    <property type="evidence" value="ECO:0007669"/>
    <property type="project" value="InterPro"/>
</dbReference>
<gene>
    <name evidence="2" type="primary">pcaD</name>
    <name evidence="2" type="ORF">GCM10017577_02450</name>
</gene>
<reference evidence="2" key="2">
    <citation type="submission" date="2023-01" db="EMBL/GenBank/DDBJ databases">
        <authorList>
            <person name="Sun Q."/>
            <person name="Evtushenko L."/>
        </authorList>
    </citation>
    <scope>NUCLEOTIDE SEQUENCE</scope>
    <source>
        <strain evidence="2">VKM Ac-1069</strain>
    </source>
</reference>
<name>A0A9W6KXP9_9PSEU</name>